<gene>
    <name evidence="1" type="ORF">MC378_01875</name>
</gene>
<evidence type="ECO:0008006" key="3">
    <source>
        <dbReference type="Google" id="ProtNLM"/>
    </source>
</evidence>
<dbReference type="AlphaFoldDB" id="A0A9X1VKM9"/>
<reference evidence="1" key="1">
    <citation type="submission" date="2022-02" db="EMBL/GenBank/DDBJ databases">
        <title>Polaribacter sp. MSW13, isolated from seawater.</title>
        <authorList>
            <person name="Kristyanto S."/>
            <person name="Jung J."/>
            <person name="Jeon C.O."/>
        </authorList>
    </citation>
    <scope>NUCLEOTIDE SEQUENCE</scope>
    <source>
        <strain evidence="1">MSW13</strain>
    </source>
</reference>
<evidence type="ECO:0000313" key="2">
    <source>
        <dbReference type="Proteomes" id="UP001139369"/>
    </source>
</evidence>
<dbReference type="RefSeq" id="WP_242177016.1">
    <property type="nucleotide sequence ID" value="NZ_JAKQYM010000001.1"/>
</dbReference>
<dbReference type="Gene3D" id="2.170.120.40">
    <property type="entry name" value="YbbR-like domain"/>
    <property type="match status" value="1"/>
</dbReference>
<protein>
    <recommendedName>
        <fullName evidence="3">YbbR-like domain-containing protein</fullName>
    </recommendedName>
</protein>
<organism evidence="1 2">
    <name type="scientific">Polaribacter marinus</name>
    <dbReference type="NCBI Taxonomy" id="2916838"/>
    <lineage>
        <taxon>Bacteria</taxon>
        <taxon>Pseudomonadati</taxon>
        <taxon>Bacteroidota</taxon>
        <taxon>Flavobacteriia</taxon>
        <taxon>Flavobacteriales</taxon>
        <taxon>Flavobacteriaceae</taxon>
    </lineage>
</organism>
<sequence>MTKSKNKIPKTFVGFLIASFLIWLLITLSKEYNTIIRYPVIYKNIPQDKLLQEDPIKEIDLAVKATGFKLISSQFKHQTIAIEASSLQRNKSSKFYLLPKNQTVSIQKQLLSGVQLQEILKDTIYLNLGILTSKKVPLKSQLSINYHIGYDLLKDIKVEPDSIIISGPKLQIDRINFLNLSKLVLDDVRSDFTEKVAILTPKNSKNLKFKIKEATISGKVEKFTEGTLIIPFTVKNLPEGTKITSLFKSVEVIYVVALSNFAKISEKSFKIECDFDLSKKNNLSYLIPKVLEHPPFIKSYKIVPSKIDFLIQK</sequence>
<dbReference type="InterPro" id="IPR053154">
    <property type="entry name" value="c-di-AMP_regulator"/>
</dbReference>
<dbReference type="PANTHER" id="PTHR37804:SF1">
    <property type="entry name" value="CDAA REGULATORY PROTEIN CDAR"/>
    <property type="match status" value="1"/>
</dbReference>
<proteinExistence type="predicted"/>
<dbReference type="Proteomes" id="UP001139369">
    <property type="component" value="Unassembled WGS sequence"/>
</dbReference>
<accession>A0A9X1VKM9</accession>
<name>A0A9X1VKM9_9FLAO</name>
<keyword evidence="2" id="KW-1185">Reference proteome</keyword>
<dbReference type="PANTHER" id="PTHR37804">
    <property type="entry name" value="CDAA REGULATORY PROTEIN CDAR"/>
    <property type="match status" value="1"/>
</dbReference>
<comment type="caution">
    <text evidence="1">The sequence shown here is derived from an EMBL/GenBank/DDBJ whole genome shotgun (WGS) entry which is preliminary data.</text>
</comment>
<evidence type="ECO:0000313" key="1">
    <source>
        <dbReference type="EMBL" id="MCI2227897.1"/>
    </source>
</evidence>
<dbReference type="EMBL" id="JAKQYM010000001">
    <property type="protein sequence ID" value="MCI2227897.1"/>
    <property type="molecule type" value="Genomic_DNA"/>
</dbReference>